<evidence type="ECO:0000313" key="4">
    <source>
        <dbReference type="EMBL" id="CAK7351009.1"/>
    </source>
</evidence>
<name>A0AAV1SHM6_9ROSI</name>
<dbReference type="PANTHER" id="PTHR47932">
    <property type="entry name" value="ATPASE EXPRESSION PROTEIN 3"/>
    <property type="match status" value="1"/>
</dbReference>
<keyword evidence="5" id="KW-1185">Reference proteome</keyword>
<evidence type="ECO:0000256" key="3">
    <source>
        <dbReference type="PROSITE-ProRule" id="PRU00708"/>
    </source>
</evidence>
<comment type="caution">
    <text evidence="4">The sequence shown here is derived from an EMBL/GenBank/DDBJ whole genome shotgun (WGS) entry which is preliminary data.</text>
</comment>
<evidence type="ECO:0000256" key="1">
    <source>
        <dbReference type="ARBA" id="ARBA00007626"/>
    </source>
</evidence>
<dbReference type="EMBL" id="CAWUPB010001184">
    <property type="protein sequence ID" value="CAK7351009.1"/>
    <property type="molecule type" value="Genomic_DNA"/>
</dbReference>
<evidence type="ECO:0000256" key="2">
    <source>
        <dbReference type="ARBA" id="ARBA00022737"/>
    </source>
</evidence>
<feature type="repeat" description="PPR" evidence="3">
    <location>
        <begin position="235"/>
        <end position="269"/>
    </location>
</feature>
<keyword evidence="2" id="KW-0677">Repeat</keyword>
<feature type="repeat" description="PPR" evidence="3">
    <location>
        <begin position="135"/>
        <end position="169"/>
    </location>
</feature>
<evidence type="ECO:0000313" key="5">
    <source>
        <dbReference type="Proteomes" id="UP001314170"/>
    </source>
</evidence>
<dbReference type="PROSITE" id="PS51375">
    <property type="entry name" value="PPR"/>
    <property type="match status" value="7"/>
</dbReference>
<dbReference type="PANTHER" id="PTHR47932:SF2">
    <property type="entry name" value="OS10G0484300 PROTEIN"/>
    <property type="match status" value="1"/>
</dbReference>
<comment type="similarity">
    <text evidence="1">Belongs to the PPR family. P subfamily.</text>
</comment>
<dbReference type="NCBIfam" id="TIGR00756">
    <property type="entry name" value="PPR"/>
    <property type="match status" value="5"/>
</dbReference>
<protein>
    <recommendedName>
        <fullName evidence="6">Pentatricopeptide repeat-containing protein</fullName>
    </recommendedName>
</protein>
<reference evidence="4 5" key="1">
    <citation type="submission" date="2024-01" db="EMBL/GenBank/DDBJ databases">
        <authorList>
            <person name="Waweru B."/>
        </authorList>
    </citation>
    <scope>NUCLEOTIDE SEQUENCE [LARGE SCALE GENOMIC DNA]</scope>
</reference>
<dbReference type="Pfam" id="PF01535">
    <property type="entry name" value="PPR"/>
    <property type="match status" value="3"/>
</dbReference>
<feature type="repeat" description="PPR" evidence="3">
    <location>
        <begin position="270"/>
        <end position="304"/>
    </location>
</feature>
<dbReference type="Proteomes" id="UP001314170">
    <property type="component" value="Unassembled WGS sequence"/>
</dbReference>
<feature type="repeat" description="PPR" evidence="3">
    <location>
        <begin position="482"/>
        <end position="512"/>
    </location>
</feature>
<dbReference type="InterPro" id="IPR002885">
    <property type="entry name" value="PPR_rpt"/>
</dbReference>
<dbReference type="InterPro" id="IPR011990">
    <property type="entry name" value="TPR-like_helical_dom_sf"/>
</dbReference>
<feature type="repeat" description="PPR" evidence="3">
    <location>
        <begin position="377"/>
        <end position="411"/>
    </location>
</feature>
<dbReference type="GO" id="GO:0003729">
    <property type="term" value="F:mRNA binding"/>
    <property type="evidence" value="ECO:0007669"/>
    <property type="project" value="TreeGrafter"/>
</dbReference>
<organism evidence="4 5">
    <name type="scientific">Dovyalis caffra</name>
    <dbReference type="NCBI Taxonomy" id="77055"/>
    <lineage>
        <taxon>Eukaryota</taxon>
        <taxon>Viridiplantae</taxon>
        <taxon>Streptophyta</taxon>
        <taxon>Embryophyta</taxon>
        <taxon>Tracheophyta</taxon>
        <taxon>Spermatophyta</taxon>
        <taxon>Magnoliopsida</taxon>
        <taxon>eudicotyledons</taxon>
        <taxon>Gunneridae</taxon>
        <taxon>Pentapetalae</taxon>
        <taxon>rosids</taxon>
        <taxon>fabids</taxon>
        <taxon>Malpighiales</taxon>
        <taxon>Salicaceae</taxon>
        <taxon>Flacourtieae</taxon>
        <taxon>Dovyalis</taxon>
    </lineage>
</organism>
<sequence>MSLNRANPTTSIKWRTQIKRNQLVSQISSILLQRNNWVSLLQNLNLSKKLTPSLLSQILYKTQTNPQISLNFFNWVQTNLKLKPDLKSQCHIIKICVNSGLTQPVRPLLDYLVKTQPVSVLGEAMIDSCRGKSLKSDALSSVLECYSHKGLFMESLEMFKKMRGSGFIASSSACNAILEVLQRENEIGLAWCFYCAMIKDGVLPDKLTWSLIAQILRKDGNFERIVKFLDMGVYNSVMYNAVIDCCSKRGDFEAAFERLNQMRERKLDPGFSTYSFLLDGACKHGNDDVIERVMDIMAEKGLLPKCPLSQCDSVIQKFSDLLKMNVATMFYKRACDEKIGLQDATYGCMLKALSKEGRVKEAIGLYRVISEKGIRVKDSTYHAFVDLLSEEGQYEEGYVILLDMMKSGFRPCTAGLSKFISSQCRKRRWSEVEELLDVVLEKGLLPDSSCCCSLVKHYCSRIQIDKAVALHNKTEKLQASLDVATYNILLDGLVKKGRIEDTVRVFDYMEGLKLVNSESFTITIRGLCRAKEMRKAMKLHDDMLDMGLKPDKPAYKRLILEFKQ</sequence>
<dbReference type="AlphaFoldDB" id="A0AAV1SHM6"/>
<proteinExistence type="inferred from homology"/>
<feature type="repeat" description="PPR" evidence="3">
    <location>
        <begin position="342"/>
        <end position="376"/>
    </location>
</feature>
<dbReference type="Pfam" id="PF13041">
    <property type="entry name" value="PPR_2"/>
    <property type="match status" value="2"/>
</dbReference>
<dbReference type="Gene3D" id="1.25.40.10">
    <property type="entry name" value="Tetratricopeptide repeat domain"/>
    <property type="match status" value="4"/>
</dbReference>
<feature type="repeat" description="PPR" evidence="3">
    <location>
        <begin position="516"/>
        <end position="550"/>
    </location>
</feature>
<evidence type="ECO:0008006" key="6">
    <source>
        <dbReference type="Google" id="ProtNLM"/>
    </source>
</evidence>
<accession>A0AAV1SHM6</accession>
<gene>
    <name evidence="4" type="ORF">DCAF_LOCUS23639</name>
</gene>